<dbReference type="OrthoDB" id="4062651at2759"/>
<dbReference type="Proteomes" id="UP000800094">
    <property type="component" value="Unassembled WGS sequence"/>
</dbReference>
<dbReference type="PANTHER" id="PTHR44167">
    <property type="entry name" value="OVARIAN-SPECIFIC SERINE/THREONINE-PROTEIN KINASE LOK-RELATED"/>
    <property type="match status" value="1"/>
</dbReference>
<evidence type="ECO:0000256" key="1">
    <source>
        <dbReference type="SAM" id="MobiDB-lite"/>
    </source>
</evidence>
<dbReference type="Gene3D" id="1.10.510.10">
    <property type="entry name" value="Transferase(Phosphotransferase) domain 1"/>
    <property type="match status" value="1"/>
</dbReference>
<dbReference type="GO" id="GO:0005524">
    <property type="term" value="F:ATP binding"/>
    <property type="evidence" value="ECO:0007669"/>
    <property type="project" value="InterPro"/>
</dbReference>
<reference evidence="3" key="1">
    <citation type="journal article" date="2020" name="Stud. Mycol.">
        <title>101 Dothideomycetes genomes: a test case for predicting lifestyles and emergence of pathogens.</title>
        <authorList>
            <person name="Haridas S."/>
            <person name="Albert R."/>
            <person name="Binder M."/>
            <person name="Bloem J."/>
            <person name="Labutti K."/>
            <person name="Salamov A."/>
            <person name="Andreopoulos B."/>
            <person name="Baker S."/>
            <person name="Barry K."/>
            <person name="Bills G."/>
            <person name="Bluhm B."/>
            <person name="Cannon C."/>
            <person name="Castanera R."/>
            <person name="Culley D."/>
            <person name="Daum C."/>
            <person name="Ezra D."/>
            <person name="Gonzalez J."/>
            <person name="Henrissat B."/>
            <person name="Kuo A."/>
            <person name="Liang C."/>
            <person name="Lipzen A."/>
            <person name="Lutzoni F."/>
            <person name="Magnuson J."/>
            <person name="Mondo S."/>
            <person name="Nolan M."/>
            <person name="Ohm R."/>
            <person name="Pangilinan J."/>
            <person name="Park H.-J."/>
            <person name="Ramirez L."/>
            <person name="Alfaro M."/>
            <person name="Sun H."/>
            <person name="Tritt A."/>
            <person name="Yoshinaga Y."/>
            <person name="Zwiers L.-H."/>
            <person name="Turgeon B."/>
            <person name="Goodwin S."/>
            <person name="Spatafora J."/>
            <person name="Crous P."/>
            <person name="Grigoriev I."/>
        </authorList>
    </citation>
    <scope>NUCLEOTIDE SEQUENCE</scope>
    <source>
        <strain evidence="3">CBS 122368</strain>
    </source>
</reference>
<dbReference type="PROSITE" id="PS00108">
    <property type="entry name" value="PROTEIN_KINASE_ST"/>
    <property type="match status" value="1"/>
</dbReference>
<sequence length="486" mass="54967">MESYYPDHDGTGTEEPDPKRDIPPLLVPWNVLDMSDIGRLSPSSESRNDNNIDDFFSAKSVISTSTFYTANQPTGEKIGNHPSRLQDDHEYSRILRSRRLWPVEPMIEQDWSGRGQHAEFQKEERPLVDEILKTEELLGSTSSAVVQSVKCKRILLARKTIRCNRHLTKEEAVDEVAHLHQINHAHVIRVIGTYIMGQDLSILLYPVAEYNLESFLEEYTTQEYWLIFLLGRRLDSLRRFFRCLSSAMDYIHSAKIKHMDIKPKNLLVRRTTTKTTPLGVDASDGWRIYIADFGIAKSYTTIEETETDGPTRFTRKYAAPEVVDQAKRGLSADVFSMGCVFIEILATIIGIREYFNALDSANTVQIGRGCGDHLSALRRLLATNDFGDTSYQANLTAVRSFLDQLHSLSTLERNPQFIRWVYRDGSQSLWGLADLTGQMLDVDPLQRPSAADIVLLLGRLPCCTAGSDQLEAVNPAGKFTSLSEEE</sequence>
<keyword evidence="3" id="KW-0418">Kinase</keyword>
<keyword evidence="3" id="KW-0808">Transferase</keyword>
<dbReference type="GeneID" id="54587352"/>
<dbReference type="InterPro" id="IPR008271">
    <property type="entry name" value="Ser/Thr_kinase_AS"/>
</dbReference>
<dbReference type="SMART" id="SM00220">
    <property type="entry name" value="S_TKc"/>
    <property type="match status" value="1"/>
</dbReference>
<name>A0A6A6HYK0_9PLEO</name>
<evidence type="ECO:0000313" key="3">
    <source>
        <dbReference type="EMBL" id="KAF2243131.1"/>
    </source>
</evidence>
<dbReference type="Pfam" id="PF00069">
    <property type="entry name" value="Pkinase"/>
    <property type="match status" value="1"/>
</dbReference>
<proteinExistence type="predicted"/>
<feature type="region of interest" description="Disordered" evidence="1">
    <location>
        <begin position="1"/>
        <end position="25"/>
    </location>
</feature>
<dbReference type="PANTHER" id="PTHR44167:SF30">
    <property type="entry name" value="PHOSPHORYLASE KINASE"/>
    <property type="match status" value="1"/>
</dbReference>
<protein>
    <submittedName>
        <fullName evidence="3">Kinase-like protein</fullName>
    </submittedName>
</protein>
<dbReference type="GO" id="GO:0005634">
    <property type="term" value="C:nucleus"/>
    <property type="evidence" value="ECO:0007669"/>
    <property type="project" value="TreeGrafter"/>
</dbReference>
<feature type="domain" description="Protein kinase" evidence="2">
    <location>
        <begin position="132"/>
        <end position="460"/>
    </location>
</feature>
<dbReference type="GO" id="GO:0044773">
    <property type="term" value="P:mitotic DNA damage checkpoint signaling"/>
    <property type="evidence" value="ECO:0007669"/>
    <property type="project" value="TreeGrafter"/>
</dbReference>
<dbReference type="InterPro" id="IPR011009">
    <property type="entry name" value="Kinase-like_dom_sf"/>
</dbReference>
<dbReference type="RefSeq" id="XP_033678135.1">
    <property type="nucleotide sequence ID" value="XM_033834022.1"/>
</dbReference>
<evidence type="ECO:0000259" key="2">
    <source>
        <dbReference type="PROSITE" id="PS50011"/>
    </source>
</evidence>
<gene>
    <name evidence="3" type="ORF">BU26DRAFT_570527</name>
</gene>
<dbReference type="CDD" id="cd00180">
    <property type="entry name" value="PKc"/>
    <property type="match status" value="1"/>
</dbReference>
<feature type="compositionally biased region" description="Basic and acidic residues" evidence="1">
    <location>
        <begin position="1"/>
        <end position="22"/>
    </location>
</feature>
<dbReference type="Gene3D" id="3.30.200.20">
    <property type="entry name" value="Phosphorylase Kinase, domain 1"/>
    <property type="match status" value="1"/>
</dbReference>
<dbReference type="EMBL" id="ML987206">
    <property type="protein sequence ID" value="KAF2243131.1"/>
    <property type="molecule type" value="Genomic_DNA"/>
</dbReference>
<evidence type="ECO:0000313" key="4">
    <source>
        <dbReference type="Proteomes" id="UP000800094"/>
    </source>
</evidence>
<dbReference type="GO" id="GO:0004674">
    <property type="term" value="F:protein serine/threonine kinase activity"/>
    <property type="evidence" value="ECO:0007669"/>
    <property type="project" value="TreeGrafter"/>
</dbReference>
<dbReference type="AlphaFoldDB" id="A0A6A6HYK0"/>
<dbReference type="SUPFAM" id="SSF56112">
    <property type="entry name" value="Protein kinase-like (PK-like)"/>
    <property type="match status" value="1"/>
</dbReference>
<dbReference type="InterPro" id="IPR000719">
    <property type="entry name" value="Prot_kinase_dom"/>
</dbReference>
<dbReference type="PROSITE" id="PS50011">
    <property type="entry name" value="PROTEIN_KINASE_DOM"/>
    <property type="match status" value="1"/>
</dbReference>
<accession>A0A6A6HYK0</accession>
<organism evidence="3 4">
    <name type="scientific">Trematosphaeria pertusa</name>
    <dbReference type="NCBI Taxonomy" id="390896"/>
    <lineage>
        <taxon>Eukaryota</taxon>
        <taxon>Fungi</taxon>
        <taxon>Dikarya</taxon>
        <taxon>Ascomycota</taxon>
        <taxon>Pezizomycotina</taxon>
        <taxon>Dothideomycetes</taxon>
        <taxon>Pleosporomycetidae</taxon>
        <taxon>Pleosporales</taxon>
        <taxon>Massarineae</taxon>
        <taxon>Trematosphaeriaceae</taxon>
        <taxon>Trematosphaeria</taxon>
    </lineage>
</organism>
<keyword evidence="4" id="KW-1185">Reference proteome</keyword>